<dbReference type="Proteomes" id="UP000002710">
    <property type="component" value="Chromosome"/>
</dbReference>
<dbReference type="InterPro" id="IPR050128">
    <property type="entry name" value="Sulfate_adenylyltrnsfr_sub2"/>
</dbReference>
<gene>
    <name evidence="2" type="ordered locus">Dde_1789</name>
</gene>
<name>Q310R0_OLEA2</name>
<dbReference type="EMBL" id="CP000112">
    <property type="protein sequence ID" value="ABB38586.2"/>
    <property type="molecule type" value="Genomic_DNA"/>
</dbReference>
<protein>
    <submittedName>
        <fullName evidence="2">Phosphoadenosine phosphosulfate reductase</fullName>
    </submittedName>
</protein>
<dbReference type="eggNOG" id="COG0175">
    <property type="taxonomic scope" value="Bacteria"/>
</dbReference>
<dbReference type="PANTHER" id="PTHR43196:SF1">
    <property type="entry name" value="SULFATE ADENYLYLTRANSFERASE SUBUNIT 2"/>
    <property type="match status" value="1"/>
</dbReference>
<dbReference type="RefSeq" id="WP_011367716.1">
    <property type="nucleotide sequence ID" value="NC_007519.1"/>
</dbReference>
<dbReference type="HOGENOM" id="CLU_043026_1_0_7"/>
<dbReference type="GO" id="GO:0003824">
    <property type="term" value="F:catalytic activity"/>
    <property type="evidence" value="ECO:0007669"/>
    <property type="project" value="InterPro"/>
</dbReference>
<feature type="domain" description="Phosphoadenosine phosphosulphate reductase" evidence="1">
    <location>
        <begin position="28"/>
        <end position="199"/>
    </location>
</feature>
<evidence type="ECO:0000313" key="2">
    <source>
        <dbReference type="EMBL" id="ABB38586.2"/>
    </source>
</evidence>
<accession>Q310R0</accession>
<proteinExistence type="predicted"/>
<dbReference type="SUPFAM" id="SSF52402">
    <property type="entry name" value="Adenine nucleotide alpha hydrolases-like"/>
    <property type="match status" value="1"/>
</dbReference>
<sequence>MIQLSQKTAYARSLLETIISNGTPPSSVVVAWTGGKDSTVVLDLWRNVLRNAGISAPPRVLSLDTGCKFPEVTTFRDKLAASWQLNMHIVTPPADNTGYPVAANVVDCCRRLKVLPLQHAVESLNVSILLTGIRRDEHPARASSGHAEKVISPPHQRLHPIFDFNEMDVWAYTFERQLPYCPLYDEGYRSLGCKPCTSPPTNTSGHERQGRNAVKEQNMQTLRSLGYF</sequence>
<dbReference type="Pfam" id="PF01507">
    <property type="entry name" value="PAPS_reduct"/>
    <property type="match status" value="1"/>
</dbReference>
<dbReference type="KEGG" id="dde:Dde_1789"/>
<organism evidence="2 3">
    <name type="scientific">Oleidesulfovibrio alaskensis (strain ATCC BAA-1058 / DSM 17464 / G20)</name>
    <name type="common">Desulfovibrio alaskensis</name>
    <dbReference type="NCBI Taxonomy" id="207559"/>
    <lineage>
        <taxon>Bacteria</taxon>
        <taxon>Pseudomonadati</taxon>
        <taxon>Thermodesulfobacteriota</taxon>
        <taxon>Desulfovibrionia</taxon>
        <taxon>Desulfovibrionales</taxon>
        <taxon>Desulfovibrionaceae</taxon>
        <taxon>Oleidesulfovibrio</taxon>
    </lineage>
</organism>
<dbReference type="InterPro" id="IPR014729">
    <property type="entry name" value="Rossmann-like_a/b/a_fold"/>
</dbReference>
<dbReference type="STRING" id="207559.Dde_1789"/>
<reference evidence="2 3" key="1">
    <citation type="journal article" date="2011" name="J. Bacteriol.">
        <title>Complete genome sequence and updated annotation of Desulfovibrio alaskensis G20.</title>
        <authorList>
            <person name="Hauser L.J."/>
            <person name="Land M.L."/>
            <person name="Brown S.D."/>
            <person name="Larimer F."/>
            <person name="Keller K.L."/>
            <person name="Rapp-Giles B.J."/>
            <person name="Price M.N."/>
            <person name="Lin M."/>
            <person name="Bruce D.C."/>
            <person name="Detter J.C."/>
            <person name="Tapia R."/>
            <person name="Han C.S."/>
            <person name="Goodwin L.A."/>
            <person name="Cheng J.F."/>
            <person name="Pitluck S."/>
            <person name="Copeland A."/>
            <person name="Lucas S."/>
            <person name="Nolan M."/>
            <person name="Lapidus A.L."/>
            <person name="Palumbo A.V."/>
            <person name="Wall J.D."/>
        </authorList>
    </citation>
    <scope>NUCLEOTIDE SEQUENCE [LARGE SCALE GENOMIC DNA]</scope>
    <source>
        <strain evidence="3">ATCC BAA 1058 / DSM 17464 / G20</strain>
    </source>
</reference>
<dbReference type="InterPro" id="IPR002500">
    <property type="entry name" value="PAPS_reduct_dom"/>
</dbReference>
<dbReference type="AlphaFoldDB" id="Q310R0"/>
<keyword evidence="3" id="KW-1185">Reference proteome</keyword>
<dbReference type="Gene3D" id="3.40.50.620">
    <property type="entry name" value="HUPs"/>
    <property type="match status" value="1"/>
</dbReference>
<evidence type="ECO:0000313" key="3">
    <source>
        <dbReference type="Proteomes" id="UP000002710"/>
    </source>
</evidence>
<dbReference type="PANTHER" id="PTHR43196">
    <property type="entry name" value="SULFATE ADENYLYLTRANSFERASE SUBUNIT 2"/>
    <property type="match status" value="1"/>
</dbReference>
<evidence type="ECO:0000259" key="1">
    <source>
        <dbReference type="Pfam" id="PF01507"/>
    </source>
</evidence>